<keyword evidence="1" id="KW-0805">Transcription regulation</keyword>
<accession>A0A7X0CBD5</accession>
<dbReference type="RefSeq" id="WP_185089432.1">
    <property type="nucleotide sequence ID" value="NZ_JACHJB010000004.1"/>
</dbReference>
<feature type="DNA-binding region" description="H-T-H motif" evidence="4">
    <location>
        <begin position="44"/>
        <end position="63"/>
    </location>
</feature>
<keyword evidence="8" id="KW-1185">Reference proteome</keyword>
<evidence type="ECO:0000256" key="2">
    <source>
        <dbReference type="ARBA" id="ARBA00023125"/>
    </source>
</evidence>
<dbReference type="InterPro" id="IPR009057">
    <property type="entry name" value="Homeodomain-like_sf"/>
</dbReference>
<evidence type="ECO:0000313" key="7">
    <source>
        <dbReference type="EMBL" id="MBB6351727.1"/>
    </source>
</evidence>
<comment type="caution">
    <text evidence="7">The sequence shown here is derived from an EMBL/GenBank/DDBJ whole genome shotgun (WGS) entry which is preliminary data.</text>
</comment>
<evidence type="ECO:0000256" key="1">
    <source>
        <dbReference type="ARBA" id="ARBA00023015"/>
    </source>
</evidence>
<dbReference type="Proteomes" id="UP000583800">
    <property type="component" value="Unassembled WGS sequence"/>
</dbReference>
<organism evidence="7 8">
    <name type="scientific">Nonomuraea muscovyensis</name>
    <dbReference type="NCBI Taxonomy" id="1124761"/>
    <lineage>
        <taxon>Bacteria</taxon>
        <taxon>Bacillati</taxon>
        <taxon>Actinomycetota</taxon>
        <taxon>Actinomycetes</taxon>
        <taxon>Streptosporangiales</taxon>
        <taxon>Streptosporangiaceae</taxon>
        <taxon>Nonomuraea</taxon>
    </lineage>
</organism>
<evidence type="ECO:0000256" key="3">
    <source>
        <dbReference type="ARBA" id="ARBA00023163"/>
    </source>
</evidence>
<proteinExistence type="predicted"/>
<dbReference type="AlphaFoldDB" id="A0A7X0CBD5"/>
<dbReference type="PRINTS" id="PR00455">
    <property type="entry name" value="HTHTETR"/>
</dbReference>
<protein>
    <submittedName>
        <fullName evidence="7">AcrR family transcriptional regulator</fullName>
    </submittedName>
</protein>
<keyword evidence="2 4" id="KW-0238">DNA-binding</keyword>
<dbReference type="SUPFAM" id="SSF48498">
    <property type="entry name" value="Tetracyclin repressor-like, C-terminal domain"/>
    <property type="match status" value="1"/>
</dbReference>
<dbReference type="InterPro" id="IPR001647">
    <property type="entry name" value="HTH_TetR"/>
</dbReference>
<sequence>MASPSRRGDPQRRTRPGGRSARVNEAILSAALDELIESGYSKLSFDRVATRAQVHRATLYRRWASKEELVAEALLAQTRQAVPMPDTGSLREDLRRLAHAIVANLSEPDGQGLLRTLVSDAGQVPEISVAGRAFWGERFALAGAIVRRGIERGELPTDTDADFFIERLIAPLFLRLLVTGEPIDAAYADRIVDSLLDTAHP</sequence>
<dbReference type="Pfam" id="PF00440">
    <property type="entry name" value="TetR_N"/>
    <property type="match status" value="1"/>
</dbReference>
<reference evidence="7 8" key="1">
    <citation type="submission" date="2020-08" db="EMBL/GenBank/DDBJ databases">
        <title>Sequencing the genomes of 1000 actinobacteria strains.</title>
        <authorList>
            <person name="Klenk H.-P."/>
        </authorList>
    </citation>
    <scope>NUCLEOTIDE SEQUENCE [LARGE SCALE GENOMIC DNA]</scope>
    <source>
        <strain evidence="7 8">DSM 45913</strain>
    </source>
</reference>
<feature type="domain" description="HTH tetR-type" evidence="6">
    <location>
        <begin position="21"/>
        <end position="81"/>
    </location>
</feature>
<evidence type="ECO:0000259" key="6">
    <source>
        <dbReference type="PROSITE" id="PS50977"/>
    </source>
</evidence>
<dbReference type="EMBL" id="JACHJB010000004">
    <property type="protein sequence ID" value="MBB6351727.1"/>
    <property type="molecule type" value="Genomic_DNA"/>
</dbReference>
<dbReference type="SUPFAM" id="SSF46689">
    <property type="entry name" value="Homeodomain-like"/>
    <property type="match status" value="1"/>
</dbReference>
<dbReference type="PROSITE" id="PS50977">
    <property type="entry name" value="HTH_TETR_2"/>
    <property type="match status" value="1"/>
</dbReference>
<dbReference type="GO" id="GO:0000976">
    <property type="term" value="F:transcription cis-regulatory region binding"/>
    <property type="evidence" value="ECO:0007669"/>
    <property type="project" value="TreeGrafter"/>
</dbReference>
<dbReference type="InterPro" id="IPR036271">
    <property type="entry name" value="Tet_transcr_reg_TetR-rel_C_sf"/>
</dbReference>
<feature type="region of interest" description="Disordered" evidence="5">
    <location>
        <begin position="1"/>
        <end position="20"/>
    </location>
</feature>
<gene>
    <name evidence="7" type="ORF">FHU36_008310</name>
</gene>
<dbReference type="Gene3D" id="1.10.10.60">
    <property type="entry name" value="Homeodomain-like"/>
    <property type="match status" value="1"/>
</dbReference>
<dbReference type="InterPro" id="IPR050109">
    <property type="entry name" value="HTH-type_TetR-like_transc_reg"/>
</dbReference>
<keyword evidence="3" id="KW-0804">Transcription</keyword>
<dbReference type="PANTHER" id="PTHR30055:SF148">
    <property type="entry name" value="TETR-FAMILY TRANSCRIPTIONAL REGULATOR"/>
    <property type="match status" value="1"/>
</dbReference>
<name>A0A7X0CBD5_9ACTN</name>
<feature type="compositionally biased region" description="Basic and acidic residues" evidence="5">
    <location>
        <begin position="1"/>
        <end position="12"/>
    </location>
</feature>
<evidence type="ECO:0000313" key="8">
    <source>
        <dbReference type="Proteomes" id="UP000583800"/>
    </source>
</evidence>
<dbReference type="Gene3D" id="1.10.357.10">
    <property type="entry name" value="Tetracycline Repressor, domain 2"/>
    <property type="match status" value="1"/>
</dbReference>
<dbReference type="GO" id="GO:0003700">
    <property type="term" value="F:DNA-binding transcription factor activity"/>
    <property type="evidence" value="ECO:0007669"/>
    <property type="project" value="TreeGrafter"/>
</dbReference>
<dbReference type="PANTHER" id="PTHR30055">
    <property type="entry name" value="HTH-TYPE TRANSCRIPTIONAL REGULATOR RUTR"/>
    <property type="match status" value="1"/>
</dbReference>
<dbReference type="Pfam" id="PF16859">
    <property type="entry name" value="TetR_C_11"/>
    <property type="match status" value="1"/>
</dbReference>
<evidence type="ECO:0000256" key="4">
    <source>
        <dbReference type="PROSITE-ProRule" id="PRU00335"/>
    </source>
</evidence>
<evidence type="ECO:0000256" key="5">
    <source>
        <dbReference type="SAM" id="MobiDB-lite"/>
    </source>
</evidence>
<dbReference type="InterPro" id="IPR011075">
    <property type="entry name" value="TetR_C"/>
</dbReference>